<dbReference type="eggNOG" id="COG2050">
    <property type="taxonomic scope" value="Bacteria"/>
</dbReference>
<evidence type="ECO:0000259" key="1">
    <source>
        <dbReference type="Pfam" id="PF13622"/>
    </source>
</evidence>
<dbReference type="Pfam" id="PF13622">
    <property type="entry name" value="4HBT_3"/>
    <property type="match status" value="1"/>
</dbReference>
<dbReference type="AlphaFoldDB" id="W0PH97"/>
<reference evidence="2 3" key="1">
    <citation type="journal article" date="2014" name="Microbiology">
        <title>Unravelling the complete genome sequence of Advenella mimigardefordensis strain DPN7T and novel insights in the catabolism of the xenobiotic polythioester precursor 3,3'-dithiodipropionate.</title>
        <authorList>
            <person name="Wubbeler J.H."/>
            <person name="Hiessl S."/>
            <person name="Schuldes J."/>
            <person name="Thurmer A."/>
            <person name="Daniel R."/>
            <person name="Steinbuchel A."/>
        </authorList>
    </citation>
    <scope>NUCLEOTIDE SEQUENCE [LARGE SCALE GENOMIC DNA]</scope>
    <source>
        <strain evidence="3">DSM 17166 / LMG 22922 / DPN7</strain>
    </source>
</reference>
<dbReference type="Proteomes" id="UP000019095">
    <property type="component" value="Chromosome"/>
</dbReference>
<dbReference type="Gene3D" id="3.10.129.10">
    <property type="entry name" value="Hotdog Thioesterase"/>
    <property type="match status" value="2"/>
</dbReference>
<dbReference type="InterPro" id="IPR049449">
    <property type="entry name" value="TesB_ACOT8-like_N"/>
</dbReference>
<dbReference type="STRING" id="1247726.MIM_c38290"/>
<accession>W0PH97</accession>
<gene>
    <name evidence="2" type="ORF">MIM_c38290</name>
</gene>
<sequence length="334" mass="36451">MPVDIYPAQFNRNMHAIDPSADNLSSSPEVTRVLKALSLQRDAPWHLPGYYLGITYDSVDHHRAMLSMDLESNLNVHGQPLPVALCILADVALAASIRGEVGFETRLATISAKLTFTGQHATQRLVANSRGRFQSDDNAIAIRNSGVTILSGETEICFAEGSFAVLERPADRPVQSQPDHHSWEQIDLLAVNDLSVQENDTYQRALQALADRANDKTQPDKTTFTETFWGLTPTSEGHVATCEIQCGLHIGNRVGHVQGGVLLGLAINTSLATVRDGWRMLEINALFIRPGTEGVLTATSQIVNAGRNLAHVLCEIRTATGRLVLQAQSTMIRE</sequence>
<organism evidence="2 3">
    <name type="scientific">Advenella mimigardefordensis (strain DSM 17166 / LMG 22922 / DPN7)</name>
    <dbReference type="NCBI Taxonomy" id="1247726"/>
    <lineage>
        <taxon>Bacteria</taxon>
        <taxon>Pseudomonadati</taxon>
        <taxon>Pseudomonadota</taxon>
        <taxon>Betaproteobacteria</taxon>
        <taxon>Burkholderiales</taxon>
        <taxon>Alcaligenaceae</taxon>
    </lineage>
</organism>
<dbReference type="SUPFAM" id="SSF54637">
    <property type="entry name" value="Thioesterase/thiol ester dehydrase-isomerase"/>
    <property type="match status" value="1"/>
</dbReference>
<dbReference type="HOGENOM" id="CLU_865049_0_0_4"/>
<dbReference type="KEGG" id="amim:MIM_c38290"/>
<evidence type="ECO:0000313" key="2">
    <source>
        <dbReference type="EMBL" id="AHG65886.1"/>
    </source>
</evidence>
<feature type="domain" description="Acyl-CoA thioesterase-like N-terminal HotDog" evidence="1">
    <location>
        <begin position="254"/>
        <end position="329"/>
    </location>
</feature>
<dbReference type="PATRIC" id="fig|1247726.3.peg.4226"/>
<proteinExistence type="predicted"/>
<keyword evidence="3" id="KW-1185">Reference proteome</keyword>
<dbReference type="EMBL" id="CP003915">
    <property type="protein sequence ID" value="AHG65886.1"/>
    <property type="molecule type" value="Genomic_DNA"/>
</dbReference>
<protein>
    <submittedName>
        <fullName evidence="2">Putative hotdog domain-containing thioesterase superfamily protein</fullName>
    </submittedName>
</protein>
<dbReference type="CDD" id="cd03443">
    <property type="entry name" value="PaaI_thioesterase"/>
    <property type="match status" value="1"/>
</dbReference>
<evidence type="ECO:0000313" key="3">
    <source>
        <dbReference type="Proteomes" id="UP000019095"/>
    </source>
</evidence>
<name>W0PH97_ADVMD</name>
<dbReference type="InterPro" id="IPR029069">
    <property type="entry name" value="HotDog_dom_sf"/>
</dbReference>